<dbReference type="NCBIfam" id="TIGR01200">
    <property type="entry name" value="GLPGLI"/>
    <property type="match status" value="1"/>
</dbReference>
<dbReference type="PATRIC" id="fig|1144316.3.peg.3309"/>
<evidence type="ECO:0008006" key="3">
    <source>
        <dbReference type="Google" id="ProtNLM"/>
    </source>
</evidence>
<accession>J3CD96</accession>
<gene>
    <name evidence="1" type="ORF">PMI13_03291</name>
</gene>
<keyword evidence="2" id="KW-1185">Reference proteome</keyword>
<dbReference type="Pfam" id="PF09697">
    <property type="entry name" value="Porph_ging"/>
    <property type="match status" value="1"/>
</dbReference>
<reference evidence="1 2" key="1">
    <citation type="journal article" date="2012" name="J. Bacteriol.">
        <title>Twenty-one genome sequences from Pseudomonas species and 19 genome sequences from diverse bacteria isolated from the rhizosphere and endosphere of Populus deltoides.</title>
        <authorList>
            <person name="Brown S.D."/>
            <person name="Utturkar S.M."/>
            <person name="Klingeman D.M."/>
            <person name="Johnson C.M."/>
            <person name="Martin S.L."/>
            <person name="Land M.L."/>
            <person name="Lu T.Y."/>
            <person name="Schadt C.W."/>
            <person name="Doktycz M.J."/>
            <person name="Pelletier D.A."/>
        </authorList>
    </citation>
    <scope>NUCLEOTIDE SEQUENCE [LARGE SCALE GENOMIC DNA]</scope>
    <source>
        <strain evidence="1 2">CF314</strain>
    </source>
</reference>
<dbReference type="Proteomes" id="UP000007509">
    <property type="component" value="Unassembled WGS sequence"/>
</dbReference>
<comment type="caution">
    <text evidence="1">The sequence shown here is derived from an EMBL/GenBank/DDBJ whole genome shotgun (WGS) entry which is preliminary data.</text>
</comment>
<dbReference type="AlphaFoldDB" id="J3CD96"/>
<dbReference type="RefSeq" id="WP_007845614.1">
    <property type="nucleotide sequence ID" value="NZ_AKJY01000073.1"/>
</dbReference>
<dbReference type="OrthoDB" id="1440774at2"/>
<protein>
    <recommendedName>
        <fullName evidence="3">GLPGLI family protein</fullName>
    </recommendedName>
</protein>
<sequence length="274" mass="31917">MKKNKFLNVSLFFFGIIFCSHFVAQNQSFKYELAYKPNPLKDSVILEKMVLDIEDKNLSIFRTEFEKKSDSLIAKTGFGLGRKPRFEDQFYIVKKLPNNEIQKSIQTIYSEIFSIKINEKLDWEILPEKSKIANFSVQKARVNYGGRNWTAWFATEIPIQDGPYIFNGLPGLIIKISDDQNNYIFNLTEIKNGDKNVYYRNKGSELTWEQFKKLSENYYSDPLSRIKATGAPIKVDDGKGNGVTPDMKVYTNKMKKRIKENNNPIELNHKIDYK</sequence>
<proteinExistence type="predicted"/>
<dbReference type="EMBL" id="AKJY01000073">
    <property type="protein sequence ID" value="EJL69324.1"/>
    <property type="molecule type" value="Genomic_DNA"/>
</dbReference>
<evidence type="ECO:0000313" key="1">
    <source>
        <dbReference type="EMBL" id="EJL69324.1"/>
    </source>
</evidence>
<name>J3CD96_9FLAO</name>
<evidence type="ECO:0000313" key="2">
    <source>
        <dbReference type="Proteomes" id="UP000007509"/>
    </source>
</evidence>
<dbReference type="InterPro" id="IPR005901">
    <property type="entry name" value="GLPGLI"/>
</dbReference>
<organism evidence="1 2">
    <name type="scientific">Chryseobacterium populi</name>
    <dbReference type="NCBI Taxonomy" id="1144316"/>
    <lineage>
        <taxon>Bacteria</taxon>
        <taxon>Pseudomonadati</taxon>
        <taxon>Bacteroidota</taxon>
        <taxon>Flavobacteriia</taxon>
        <taxon>Flavobacteriales</taxon>
        <taxon>Weeksellaceae</taxon>
        <taxon>Chryseobacterium group</taxon>
        <taxon>Chryseobacterium</taxon>
    </lineage>
</organism>